<comment type="caution">
    <text evidence="2">The sequence shown here is derived from an EMBL/GenBank/DDBJ whole genome shotgun (WGS) entry which is preliminary data.</text>
</comment>
<feature type="compositionally biased region" description="Basic and acidic residues" evidence="1">
    <location>
        <begin position="98"/>
        <end position="108"/>
    </location>
</feature>
<dbReference type="Proteomes" id="UP000708208">
    <property type="component" value="Unassembled WGS sequence"/>
</dbReference>
<gene>
    <name evidence="2" type="ORF">AFUS01_LOCUS39637</name>
</gene>
<evidence type="ECO:0000256" key="1">
    <source>
        <dbReference type="SAM" id="MobiDB-lite"/>
    </source>
</evidence>
<keyword evidence="3" id="KW-1185">Reference proteome</keyword>
<evidence type="ECO:0000313" key="3">
    <source>
        <dbReference type="Proteomes" id="UP000708208"/>
    </source>
</evidence>
<feature type="region of interest" description="Disordered" evidence="1">
    <location>
        <begin position="1"/>
        <end position="114"/>
    </location>
</feature>
<evidence type="ECO:0000313" key="2">
    <source>
        <dbReference type="EMBL" id="CAG7829793.1"/>
    </source>
</evidence>
<proteinExistence type="predicted"/>
<protein>
    <submittedName>
        <fullName evidence="2">Uncharacterized protein</fullName>
    </submittedName>
</protein>
<feature type="non-terminal residue" evidence="2">
    <location>
        <position position="1"/>
    </location>
</feature>
<sequence length="114" mass="11979">NSRGSSWGDRRSQGRGNNANGSSRGGRWTNDRRNTGGPSRGGGRSGDSWDTWPVSNDIEGNWDGEPDESDVRSEGTGVTNLPGGGDTRLATTTNVGPVREDTQDRRDGSGNSSG</sequence>
<name>A0A8J2LDY6_9HEXA</name>
<reference evidence="2" key="1">
    <citation type="submission" date="2021-06" db="EMBL/GenBank/DDBJ databases">
        <authorList>
            <person name="Hodson N. C."/>
            <person name="Mongue J. A."/>
            <person name="Jaron S. K."/>
        </authorList>
    </citation>
    <scope>NUCLEOTIDE SEQUENCE</scope>
</reference>
<feature type="compositionally biased region" description="Low complexity" evidence="1">
    <location>
        <begin position="14"/>
        <end position="27"/>
    </location>
</feature>
<organism evidence="2 3">
    <name type="scientific">Allacma fusca</name>
    <dbReference type="NCBI Taxonomy" id="39272"/>
    <lineage>
        <taxon>Eukaryota</taxon>
        <taxon>Metazoa</taxon>
        <taxon>Ecdysozoa</taxon>
        <taxon>Arthropoda</taxon>
        <taxon>Hexapoda</taxon>
        <taxon>Collembola</taxon>
        <taxon>Symphypleona</taxon>
        <taxon>Sminthuridae</taxon>
        <taxon>Allacma</taxon>
    </lineage>
</organism>
<dbReference type="EMBL" id="CAJVCH010552978">
    <property type="protein sequence ID" value="CAG7829793.1"/>
    <property type="molecule type" value="Genomic_DNA"/>
</dbReference>
<dbReference type="AlphaFoldDB" id="A0A8J2LDY6"/>
<accession>A0A8J2LDY6</accession>